<feature type="active site" evidence="6">
    <location>
        <position position="201"/>
    </location>
</feature>
<dbReference type="Pfam" id="PF21621">
    <property type="entry name" value="MPI_cupin_dom"/>
    <property type="match status" value="1"/>
</dbReference>
<dbReference type="InterPro" id="IPR011051">
    <property type="entry name" value="RmlC_Cupin_sf"/>
</dbReference>
<feature type="binding site" evidence="5">
    <location>
        <position position="123"/>
    </location>
    <ligand>
        <name>Zn(2+)</name>
        <dbReference type="ChEBI" id="CHEBI:29105"/>
    </ligand>
</feature>
<dbReference type="CDD" id="cd07010">
    <property type="entry name" value="cupin_PMI_type_I_N_bac"/>
    <property type="match status" value="1"/>
</dbReference>
<dbReference type="GO" id="GO:0008270">
    <property type="term" value="F:zinc ion binding"/>
    <property type="evidence" value="ECO:0007669"/>
    <property type="project" value="InterPro"/>
</dbReference>
<organism evidence="9 10">
    <name type="scientific">Aquimarina brevivitae</name>
    <dbReference type="NCBI Taxonomy" id="323412"/>
    <lineage>
        <taxon>Bacteria</taxon>
        <taxon>Pseudomonadati</taxon>
        <taxon>Bacteroidota</taxon>
        <taxon>Flavobacteriia</taxon>
        <taxon>Flavobacteriales</taxon>
        <taxon>Flavobacteriaceae</taxon>
        <taxon>Aquimarina</taxon>
    </lineage>
</organism>
<dbReference type="GO" id="GO:0005975">
    <property type="term" value="P:carbohydrate metabolic process"/>
    <property type="evidence" value="ECO:0007669"/>
    <property type="project" value="InterPro"/>
</dbReference>
<dbReference type="PANTHER" id="PTHR42742:SF3">
    <property type="entry name" value="FRUCTOKINASE"/>
    <property type="match status" value="1"/>
</dbReference>
<evidence type="ECO:0000313" key="9">
    <source>
        <dbReference type="EMBL" id="RZS93105.1"/>
    </source>
</evidence>
<feature type="binding site" evidence="5">
    <location>
        <position position="181"/>
    </location>
    <ligand>
        <name>Zn(2+)</name>
        <dbReference type="ChEBI" id="CHEBI:29105"/>
    </ligand>
</feature>
<keyword evidence="2 5" id="KW-0862">Zinc</keyword>
<sequence>MNNPKLSILQFEPIFKQKIWGGSKLQDYLNKSVTDTNVGESWEISDVDDAMSVVSNGLHKGKTLRSLIALYGADLVGYKNSKRFGAAFPLLIKFIDAKENLSVQLHPGDTIAKAKHNSLGKTEMWHIVQADKDAEIIIGFNKEISEAEYKQRVSEGTIAEVLNREKVAAGDTFFVYAGLIHAIGAGVVLAEIQQTSDITYRIYDWDRQDKDGNYRALHQKEALDAIDFDSTQPYKIDQVETQNQLTNLVRCDHFITNTIHITKAQCISHLGLDSFVIYMCVEGVVKVKDGEESIALHMGNTILVPACIEDIEIVDGNGKLLQVYI</sequence>
<dbReference type="RefSeq" id="WP_130286254.1">
    <property type="nucleotide sequence ID" value="NZ_SGXE01000002.1"/>
</dbReference>
<dbReference type="Proteomes" id="UP000292262">
    <property type="component" value="Unassembled WGS sequence"/>
</dbReference>
<dbReference type="Gene3D" id="2.60.120.10">
    <property type="entry name" value="Jelly Rolls"/>
    <property type="match status" value="2"/>
</dbReference>
<gene>
    <name evidence="9" type="ORF">EV197_1674</name>
</gene>
<dbReference type="InterPro" id="IPR046457">
    <property type="entry name" value="PMI_typeI_cat"/>
</dbReference>
<dbReference type="InterPro" id="IPR014710">
    <property type="entry name" value="RmlC-like_jellyroll"/>
</dbReference>
<protein>
    <recommendedName>
        <fullName evidence="3">Phosphohexomutase</fullName>
    </recommendedName>
    <alternativeName>
        <fullName evidence="4">Phosphomannose isomerase</fullName>
    </alternativeName>
</protein>
<evidence type="ECO:0000256" key="5">
    <source>
        <dbReference type="PIRSR" id="PIRSR036894-1"/>
    </source>
</evidence>
<name>A0A4Q7P097_9FLAO</name>
<dbReference type="EMBL" id="SGXE01000002">
    <property type="protein sequence ID" value="RZS93105.1"/>
    <property type="molecule type" value="Genomic_DNA"/>
</dbReference>
<dbReference type="InterPro" id="IPR014628">
    <property type="entry name" value="Man6P_isomerase_Firm_short"/>
</dbReference>
<dbReference type="PIRSF" id="PIRSF036894">
    <property type="entry name" value="PMI_Firm_short"/>
    <property type="match status" value="1"/>
</dbReference>
<evidence type="ECO:0000259" key="8">
    <source>
        <dbReference type="Pfam" id="PF21621"/>
    </source>
</evidence>
<dbReference type="AlphaFoldDB" id="A0A4Q7P097"/>
<dbReference type="SUPFAM" id="SSF51182">
    <property type="entry name" value="RmlC-like cupins"/>
    <property type="match status" value="1"/>
</dbReference>
<keyword evidence="1 5" id="KW-0479">Metal-binding</keyword>
<evidence type="ECO:0000256" key="2">
    <source>
        <dbReference type="ARBA" id="ARBA00022833"/>
    </source>
</evidence>
<evidence type="ECO:0000256" key="3">
    <source>
        <dbReference type="ARBA" id="ARBA00029741"/>
    </source>
</evidence>
<keyword evidence="9" id="KW-0413">Isomerase</keyword>
<feature type="domain" description="Mannose-6-phosphate isomerase cupin" evidence="8">
    <location>
        <begin position="246"/>
        <end position="324"/>
    </location>
</feature>
<feature type="domain" description="Phosphomannose isomerase type I catalytic" evidence="7">
    <location>
        <begin position="9"/>
        <end position="118"/>
    </location>
</feature>
<keyword evidence="10" id="KW-1185">Reference proteome</keyword>
<dbReference type="OrthoDB" id="9808275at2"/>
<evidence type="ECO:0000259" key="7">
    <source>
        <dbReference type="Pfam" id="PF20511"/>
    </source>
</evidence>
<accession>A0A4Q7P097</accession>
<reference evidence="9 10" key="1">
    <citation type="submission" date="2019-02" db="EMBL/GenBank/DDBJ databases">
        <title>Genomic Encyclopedia of Type Strains, Phase IV (KMG-IV): sequencing the most valuable type-strain genomes for metagenomic binning, comparative biology and taxonomic classification.</title>
        <authorList>
            <person name="Goeker M."/>
        </authorList>
    </citation>
    <scope>NUCLEOTIDE SEQUENCE [LARGE SCALE GENOMIC DNA]</scope>
    <source>
        <strain evidence="9 10">DSM 17196</strain>
    </source>
</reference>
<dbReference type="Pfam" id="PF20511">
    <property type="entry name" value="PMI_typeI_cat"/>
    <property type="match status" value="1"/>
</dbReference>
<comment type="caution">
    <text evidence="9">The sequence shown here is derived from an EMBL/GenBank/DDBJ whole genome shotgun (WGS) entry which is preliminary data.</text>
</comment>
<dbReference type="PANTHER" id="PTHR42742">
    <property type="entry name" value="TRANSCRIPTIONAL REPRESSOR MPRA"/>
    <property type="match status" value="1"/>
</dbReference>
<comment type="cofactor">
    <cofactor evidence="5">
        <name>Zn(2+)</name>
        <dbReference type="ChEBI" id="CHEBI:29105"/>
    </cofactor>
    <text evidence="5">Binds 1 zinc ion per subunit.</text>
</comment>
<dbReference type="GO" id="GO:0004476">
    <property type="term" value="F:mannose-6-phosphate isomerase activity"/>
    <property type="evidence" value="ECO:0007669"/>
    <property type="project" value="InterPro"/>
</dbReference>
<evidence type="ECO:0000256" key="1">
    <source>
        <dbReference type="ARBA" id="ARBA00022723"/>
    </source>
</evidence>
<proteinExistence type="predicted"/>
<evidence type="ECO:0000256" key="6">
    <source>
        <dbReference type="PIRSR" id="PIRSR036894-2"/>
    </source>
</evidence>
<dbReference type="InterPro" id="IPR051804">
    <property type="entry name" value="Carb_Metab_Reg_Kinase/Isom"/>
</dbReference>
<evidence type="ECO:0000256" key="4">
    <source>
        <dbReference type="ARBA" id="ARBA00030762"/>
    </source>
</evidence>
<feature type="binding site" evidence="5">
    <location>
        <position position="106"/>
    </location>
    <ligand>
        <name>Zn(2+)</name>
        <dbReference type="ChEBI" id="CHEBI:29105"/>
    </ligand>
</feature>
<dbReference type="InterPro" id="IPR049071">
    <property type="entry name" value="MPI_cupin_dom"/>
</dbReference>
<evidence type="ECO:0000313" key="10">
    <source>
        <dbReference type="Proteomes" id="UP000292262"/>
    </source>
</evidence>